<dbReference type="SUPFAM" id="SSF56219">
    <property type="entry name" value="DNase I-like"/>
    <property type="match status" value="1"/>
</dbReference>
<protein>
    <submittedName>
        <fullName evidence="1">Uncharacterized protein</fullName>
    </submittedName>
</protein>
<proteinExistence type="predicted"/>
<gene>
    <name evidence="1" type="ORF">MS3_04435</name>
</gene>
<reference evidence="1" key="1">
    <citation type="journal article" date="2012" name="Nat. Genet.">
        <title>Whole-genome sequence of Schistosoma haematobium.</title>
        <authorList>
            <person name="Young N.D."/>
            <person name="Jex A.R."/>
            <person name="Li B."/>
            <person name="Liu S."/>
            <person name="Yang L."/>
            <person name="Xiong Z."/>
            <person name="Li Y."/>
            <person name="Cantacessi C."/>
            <person name="Hall R.S."/>
            <person name="Xu X."/>
            <person name="Chen F."/>
            <person name="Wu X."/>
            <person name="Zerlotini A."/>
            <person name="Oliveira G."/>
            <person name="Hofmann A."/>
            <person name="Zhang G."/>
            <person name="Fang X."/>
            <person name="Kang Y."/>
            <person name="Campbell B.E."/>
            <person name="Loukas A."/>
            <person name="Ranganathan S."/>
            <person name="Rollinson D."/>
            <person name="Rinaldi G."/>
            <person name="Brindley P.J."/>
            <person name="Yang H."/>
            <person name="Wang J."/>
            <person name="Wang J."/>
            <person name="Gasser R.B."/>
        </authorList>
    </citation>
    <scope>NUCLEOTIDE SEQUENCE [LARGE SCALE GENOMIC DNA]</scope>
</reference>
<evidence type="ECO:0000313" key="1">
    <source>
        <dbReference type="EMBL" id="KGB36154.1"/>
    </source>
</evidence>
<accession>A0A094ZSR2</accession>
<dbReference type="Gene3D" id="3.60.10.10">
    <property type="entry name" value="Endonuclease/exonuclease/phosphatase"/>
    <property type="match status" value="1"/>
</dbReference>
<dbReference type="EMBL" id="KL250749">
    <property type="protein sequence ID" value="KGB36154.1"/>
    <property type="molecule type" value="Genomic_DNA"/>
</dbReference>
<dbReference type="InterPro" id="IPR036691">
    <property type="entry name" value="Endo/exonu/phosph_ase_sf"/>
</dbReference>
<sequence>GRTNNSQSTLKVCYTNARSFRNKTSELSLMVDELSPDIIIVTETSFKVHIDCSSITAGYVYIRRDKELSRRAGSITLYIGDHFRIQSIISEEQVSGTCEV</sequence>
<feature type="non-terminal residue" evidence="1">
    <location>
        <position position="100"/>
    </location>
</feature>
<feature type="non-terminal residue" evidence="1">
    <location>
        <position position="1"/>
    </location>
</feature>
<dbReference type="AlphaFoldDB" id="A0A094ZSR2"/>
<organism evidence="1">
    <name type="scientific">Schistosoma haematobium</name>
    <name type="common">Blood fluke</name>
    <dbReference type="NCBI Taxonomy" id="6185"/>
    <lineage>
        <taxon>Eukaryota</taxon>
        <taxon>Metazoa</taxon>
        <taxon>Spiralia</taxon>
        <taxon>Lophotrochozoa</taxon>
        <taxon>Platyhelminthes</taxon>
        <taxon>Trematoda</taxon>
        <taxon>Digenea</taxon>
        <taxon>Strigeidida</taxon>
        <taxon>Schistosomatoidea</taxon>
        <taxon>Schistosomatidae</taxon>
        <taxon>Schistosoma</taxon>
    </lineage>
</organism>
<name>A0A094ZSR2_SCHHA</name>